<feature type="transmembrane region" description="Helical" evidence="7">
    <location>
        <begin position="119"/>
        <end position="138"/>
    </location>
</feature>
<evidence type="ECO:0000256" key="3">
    <source>
        <dbReference type="ARBA" id="ARBA00022692"/>
    </source>
</evidence>
<keyword evidence="10" id="KW-1185">Reference proteome</keyword>
<feature type="transmembrane region" description="Helical" evidence="7">
    <location>
        <begin position="335"/>
        <end position="358"/>
    </location>
</feature>
<dbReference type="SUPFAM" id="SSF103473">
    <property type="entry name" value="MFS general substrate transporter"/>
    <property type="match status" value="1"/>
</dbReference>
<evidence type="ECO:0000256" key="6">
    <source>
        <dbReference type="SAM" id="MobiDB-lite"/>
    </source>
</evidence>
<name>A0ABP8Q1S5_9ACTN</name>
<organism evidence="9 10">
    <name type="scientific">Actinoallomurus oryzae</name>
    <dbReference type="NCBI Taxonomy" id="502180"/>
    <lineage>
        <taxon>Bacteria</taxon>
        <taxon>Bacillati</taxon>
        <taxon>Actinomycetota</taxon>
        <taxon>Actinomycetes</taxon>
        <taxon>Streptosporangiales</taxon>
        <taxon>Thermomonosporaceae</taxon>
        <taxon>Actinoallomurus</taxon>
    </lineage>
</organism>
<dbReference type="Proteomes" id="UP001500503">
    <property type="component" value="Unassembled WGS sequence"/>
</dbReference>
<feature type="region of interest" description="Disordered" evidence="6">
    <location>
        <begin position="204"/>
        <end position="237"/>
    </location>
</feature>
<dbReference type="InterPro" id="IPR044770">
    <property type="entry name" value="MFS_spinster-like"/>
</dbReference>
<proteinExistence type="predicted"/>
<dbReference type="InterPro" id="IPR020846">
    <property type="entry name" value="MFS_dom"/>
</dbReference>
<dbReference type="PANTHER" id="PTHR23505">
    <property type="entry name" value="SPINSTER"/>
    <property type="match status" value="1"/>
</dbReference>
<comment type="subcellular location">
    <subcellularLocation>
        <location evidence="1">Cell membrane</location>
        <topology evidence="1">Multi-pass membrane protein</topology>
    </subcellularLocation>
</comment>
<feature type="transmembrane region" description="Helical" evidence="7">
    <location>
        <begin position="150"/>
        <end position="169"/>
    </location>
</feature>
<dbReference type="InterPro" id="IPR036259">
    <property type="entry name" value="MFS_trans_sf"/>
</dbReference>
<feature type="transmembrane region" description="Helical" evidence="7">
    <location>
        <begin position="261"/>
        <end position="282"/>
    </location>
</feature>
<dbReference type="RefSeq" id="WP_345465566.1">
    <property type="nucleotide sequence ID" value="NZ_BAABHF010000022.1"/>
</dbReference>
<dbReference type="PANTHER" id="PTHR23505:SF79">
    <property type="entry name" value="PROTEIN SPINSTER"/>
    <property type="match status" value="1"/>
</dbReference>
<protein>
    <submittedName>
        <fullName evidence="9">MFS transporter</fullName>
    </submittedName>
</protein>
<evidence type="ECO:0000256" key="2">
    <source>
        <dbReference type="ARBA" id="ARBA00022448"/>
    </source>
</evidence>
<keyword evidence="3 7" id="KW-0812">Transmembrane</keyword>
<feature type="transmembrane region" description="Helical" evidence="7">
    <location>
        <begin position="92"/>
        <end position="113"/>
    </location>
</feature>
<feature type="transmembrane region" description="Helical" evidence="7">
    <location>
        <begin position="62"/>
        <end position="80"/>
    </location>
</feature>
<dbReference type="InterPro" id="IPR011701">
    <property type="entry name" value="MFS"/>
</dbReference>
<sequence length="474" mass="49671">MIMRWWGEAGKRWIIQAVGGPARFRVIAVLACVLALDSADKGTVGAAGPELKRSLHLSNTELGSLTAVSSAMGGLASIPVGMLTDRVRRTGLLAASIAVWSVATVAGGFAGSYTSLLPARLVLGAATATAGPTLASLIGDYFPSAERARIYGFILSGELLGAGVGLLAGGNIARLLTWRSAFWLLGLLGVALIVVIRRELPEPARGGHRRLSSGVREGEAGDARPPDPARSALRDRQVAPEPTRVLRRDPARMSIWEVTRYILAIPTNVVLIVASAMGYFFYAGLRTFSVVFVERQYHLAQGTLSGLVVIVGAGALAGTLAGGRIADRLIRRGHLDARLTVPALAFLISAGLFVPALLTTSVAIALPLFLLAAAALAASNPPVDAARLDVVPFRLWGRAESVRTVLRMAAESVAPVTFGFLADLLSAGRAFSATGLRSAFLITLVPLVASAGILLLGRRTYPHDVATAQASDER</sequence>
<keyword evidence="2" id="KW-0813">Transport</keyword>
<keyword evidence="5 7" id="KW-0472">Membrane</keyword>
<dbReference type="Gene3D" id="1.20.1250.20">
    <property type="entry name" value="MFS general substrate transporter like domains"/>
    <property type="match status" value="1"/>
</dbReference>
<evidence type="ECO:0000256" key="7">
    <source>
        <dbReference type="SAM" id="Phobius"/>
    </source>
</evidence>
<feature type="transmembrane region" description="Helical" evidence="7">
    <location>
        <begin position="302"/>
        <end position="323"/>
    </location>
</feature>
<comment type="caution">
    <text evidence="9">The sequence shown here is derived from an EMBL/GenBank/DDBJ whole genome shotgun (WGS) entry which is preliminary data.</text>
</comment>
<dbReference type="Pfam" id="PF07690">
    <property type="entry name" value="MFS_1"/>
    <property type="match status" value="1"/>
</dbReference>
<evidence type="ECO:0000256" key="4">
    <source>
        <dbReference type="ARBA" id="ARBA00022989"/>
    </source>
</evidence>
<feature type="compositionally biased region" description="Basic and acidic residues" evidence="6">
    <location>
        <begin position="216"/>
        <end position="237"/>
    </location>
</feature>
<evidence type="ECO:0000256" key="1">
    <source>
        <dbReference type="ARBA" id="ARBA00004651"/>
    </source>
</evidence>
<feature type="transmembrane region" description="Helical" evidence="7">
    <location>
        <begin position="439"/>
        <end position="457"/>
    </location>
</feature>
<keyword evidence="4 7" id="KW-1133">Transmembrane helix</keyword>
<dbReference type="EMBL" id="BAABHF010000022">
    <property type="protein sequence ID" value="GAA4496667.1"/>
    <property type="molecule type" value="Genomic_DNA"/>
</dbReference>
<evidence type="ECO:0000259" key="8">
    <source>
        <dbReference type="PROSITE" id="PS50850"/>
    </source>
</evidence>
<evidence type="ECO:0000313" key="9">
    <source>
        <dbReference type="EMBL" id="GAA4496667.1"/>
    </source>
</evidence>
<reference evidence="10" key="1">
    <citation type="journal article" date="2019" name="Int. J. Syst. Evol. Microbiol.">
        <title>The Global Catalogue of Microorganisms (GCM) 10K type strain sequencing project: providing services to taxonomists for standard genome sequencing and annotation.</title>
        <authorList>
            <consortium name="The Broad Institute Genomics Platform"/>
            <consortium name="The Broad Institute Genome Sequencing Center for Infectious Disease"/>
            <person name="Wu L."/>
            <person name="Ma J."/>
        </authorList>
    </citation>
    <scope>NUCLEOTIDE SEQUENCE [LARGE SCALE GENOMIC DNA]</scope>
    <source>
        <strain evidence="10">JCM 17933</strain>
    </source>
</reference>
<dbReference type="PROSITE" id="PS50850">
    <property type="entry name" value="MFS"/>
    <property type="match status" value="1"/>
</dbReference>
<gene>
    <name evidence="9" type="ORF">GCM10023191_039040</name>
</gene>
<feature type="transmembrane region" description="Helical" evidence="7">
    <location>
        <begin position="181"/>
        <end position="200"/>
    </location>
</feature>
<feature type="domain" description="Major facilitator superfamily (MFS) profile" evidence="8">
    <location>
        <begin position="26"/>
        <end position="461"/>
    </location>
</feature>
<accession>A0ABP8Q1S5</accession>
<evidence type="ECO:0000313" key="10">
    <source>
        <dbReference type="Proteomes" id="UP001500503"/>
    </source>
</evidence>
<evidence type="ECO:0000256" key="5">
    <source>
        <dbReference type="ARBA" id="ARBA00023136"/>
    </source>
</evidence>